<protein>
    <submittedName>
        <fullName evidence="1">PIR Superfamily Protein</fullName>
    </submittedName>
</protein>
<dbReference type="Pfam" id="PF05795">
    <property type="entry name" value="Plasmodium_Vir"/>
    <property type="match status" value="1"/>
</dbReference>
<dbReference type="Proteomes" id="UP000078560">
    <property type="component" value="Unassembled WGS sequence"/>
</dbReference>
<dbReference type="InterPro" id="IPR008780">
    <property type="entry name" value="Plasmodium_Vir"/>
</dbReference>
<gene>
    <name evidence="1" type="ORF">POVCU2_0062700</name>
</gene>
<proteinExistence type="predicted"/>
<accession>A0A1A8WFQ5</accession>
<name>A0A1A8WFQ5_PLAOA</name>
<evidence type="ECO:0000313" key="1">
    <source>
        <dbReference type="EMBL" id="SBS90632.1"/>
    </source>
</evidence>
<reference evidence="2" key="1">
    <citation type="submission" date="2016-05" db="EMBL/GenBank/DDBJ databases">
        <authorList>
            <person name="Naeem Raeece"/>
        </authorList>
    </citation>
    <scope>NUCLEOTIDE SEQUENCE [LARGE SCALE GENOMIC DNA]</scope>
</reference>
<evidence type="ECO:0000313" key="2">
    <source>
        <dbReference type="Proteomes" id="UP000078560"/>
    </source>
</evidence>
<organism evidence="1 2">
    <name type="scientific">Plasmodium ovale curtisi</name>
    <dbReference type="NCBI Taxonomy" id="864141"/>
    <lineage>
        <taxon>Eukaryota</taxon>
        <taxon>Sar</taxon>
        <taxon>Alveolata</taxon>
        <taxon>Apicomplexa</taxon>
        <taxon>Aconoidasida</taxon>
        <taxon>Haemosporida</taxon>
        <taxon>Plasmodiidae</taxon>
        <taxon>Plasmodium</taxon>
        <taxon>Plasmodium (Plasmodium)</taxon>
    </lineage>
</organism>
<sequence>MTDIDAIIPYLPSVLNNKHLNNSDYKTLYSSDAKCDTLIDELQKYEEIREFCLYLTGILSKFNTRRPFLGLFQNHNCIIVKYWMFDNLYNGTIQNKKIHEIVGKLIKIWYEYDVKNCDFIKDVSTKDDFEKMKKLYYYASNYETIQMYINGNDGKCHSNVKKYIDEMDKLYNKVKDDCQNPINTYCNILNDINSVYTTEDKLSKLNCIVETLTELPTREDANVGGFQGRANSYGGLMSHGTFNPSGEDSEDFSLGPEASRDSISPSSTIVASTIPVLGILVAFFTVHKFTPFGTMLHSRLLRNKITRLHAVDEEPNRYLEDYYEYDVSNYSEKQNNISYLPLQNN</sequence>
<dbReference type="EMBL" id="FLQU01000973">
    <property type="protein sequence ID" value="SBS90632.1"/>
    <property type="molecule type" value="Genomic_DNA"/>
</dbReference>
<dbReference type="AlphaFoldDB" id="A0A1A8WFQ5"/>